<dbReference type="PANTHER" id="PTHR34352">
    <property type="entry name" value="PROTEIN YHFA"/>
    <property type="match status" value="1"/>
</dbReference>
<dbReference type="EMBL" id="BAAAPY010000002">
    <property type="protein sequence ID" value="GAA2072876.1"/>
    <property type="molecule type" value="Genomic_DNA"/>
</dbReference>
<dbReference type="Gene3D" id="3.30.300.20">
    <property type="match status" value="1"/>
</dbReference>
<organism evidence="1 2">
    <name type="scientific">Aeromicrobium halocynthiae</name>
    <dbReference type="NCBI Taxonomy" id="560557"/>
    <lineage>
        <taxon>Bacteria</taxon>
        <taxon>Bacillati</taxon>
        <taxon>Actinomycetota</taxon>
        <taxon>Actinomycetes</taxon>
        <taxon>Propionibacteriales</taxon>
        <taxon>Nocardioidaceae</taxon>
        <taxon>Aeromicrobium</taxon>
    </lineage>
</organism>
<dbReference type="SUPFAM" id="SSF82784">
    <property type="entry name" value="OsmC-like"/>
    <property type="match status" value="1"/>
</dbReference>
<dbReference type="InterPro" id="IPR003718">
    <property type="entry name" value="OsmC/Ohr_fam"/>
</dbReference>
<accession>A0ABN2VUY0</accession>
<dbReference type="InterPro" id="IPR036102">
    <property type="entry name" value="OsmC/Ohrsf"/>
</dbReference>
<keyword evidence="2" id="KW-1185">Reference proteome</keyword>
<dbReference type="RefSeq" id="WP_344324923.1">
    <property type="nucleotide sequence ID" value="NZ_BAAAPY010000002.1"/>
</dbReference>
<evidence type="ECO:0000313" key="2">
    <source>
        <dbReference type="Proteomes" id="UP001501480"/>
    </source>
</evidence>
<evidence type="ECO:0000313" key="1">
    <source>
        <dbReference type="EMBL" id="GAA2072876.1"/>
    </source>
</evidence>
<gene>
    <name evidence="1" type="ORF">GCM10009821_08800</name>
</gene>
<reference evidence="1 2" key="1">
    <citation type="journal article" date="2019" name="Int. J. Syst. Evol. Microbiol.">
        <title>The Global Catalogue of Microorganisms (GCM) 10K type strain sequencing project: providing services to taxonomists for standard genome sequencing and annotation.</title>
        <authorList>
            <consortium name="The Broad Institute Genomics Platform"/>
            <consortium name="The Broad Institute Genome Sequencing Center for Infectious Disease"/>
            <person name="Wu L."/>
            <person name="Ma J."/>
        </authorList>
    </citation>
    <scope>NUCLEOTIDE SEQUENCE [LARGE SCALE GENOMIC DNA]</scope>
    <source>
        <strain evidence="1 2">JCM 15749</strain>
    </source>
</reference>
<comment type="caution">
    <text evidence="1">The sequence shown here is derived from an EMBL/GenBank/DDBJ whole genome shotgun (WGS) entry which is preliminary data.</text>
</comment>
<dbReference type="Pfam" id="PF02566">
    <property type="entry name" value="OsmC"/>
    <property type="match status" value="1"/>
</dbReference>
<sequence length="151" mass="15938">MTTSDHGARGIDLERRELGRYRATNARGGTVDVGSGEDDEFTPVELLLVALAACSAVDVDHIVSKRAEPTRMVVGAAGRKIRDEQGNRMTDLTLAFDLAFGEGADGDRARAVLADAIAMSHDRLCTVSRTVEVGTRVDAHAVGEVSGVSGE</sequence>
<dbReference type="PANTHER" id="PTHR34352:SF1">
    <property type="entry name" value="PROTEIN YHFA"/>
    <property type="match status" value="1"/>
</dbReference>
<dbReference type="Proteomes" id="UP001501480">
    <property type="component" value="Unassembled WGS sequence"/>
</dbReference>
<proteinExistence type="predicted"/>
<dbReference type="InterPro" id="IPR015946">
    <property type="entry name" value="KH_dom-like_a/b"/>
</dbReference>
<protein>
    <submittedName>
        <fullName evidence="1">OsmC family protein</fullName>
    </submittedName>
</protein>
<name>A0ABN2VUY0_9ACTN</name>